<comment type="caution">
    <text evidence="1">The sequence shown here is derived from an EMBL/GenBank/DDBJ whole genome shotgun (WGS) entry which is preliminary data.</text>
</comment>
<reference evidence="2" key="1">
    <citation type="journal article" date="2017" name="Plant J.">
        <title>The pomegranate (Punica granatum L.) genome and the genomics of punicalagin biosynthesis.</title>
        <authorList>
            <person name="Qin G."/>
            <person name="Xu C."/>
            <person name="Ming R."/>
            <person name="Tang H."/>
            <person name="Guyot R."/>
            <person name="Kramer E.M."/>
            <person name="Hu Y."/>
            <person name="Yi X."/>
            <person name="Qi Y."/>
            <person name="Xu X."/>
            <person name="Gao Z."/>
            <person name="Pan H."/>
            <person name="Jian J."/>
            <person name="Tian Y."/>
            <person name="Yue Z."/>
            <person name="Xu Y."/>
        </authorList>
    </citation>
    <scope>NUCLEOTIDE SEQUENCE [LARGE SCALE GENOMIC DNA]</scope>
    <source>
        <strain evidence="2">cv. Dabenzi</strain>
    </source>
</reference>
<gene>
    <name evidence="1" type="ORF">CDL15_Pgr008783</name>
</gene>
<evidence type="ECO:0000313" key="1">
    <source>
        <dbReference type="EMBL" id="OWM65195.1"/>
    </source>
</evidence>
<dbReference type="AlphaFoldDB" id="A0A218VXI9"/>
<proteinExistence type="predicted"/>
<evidence type="ECO:0000313" key="2">
    <source>
        <dbReference type="Proteomes" id="UP000197138"/>
    </source>
</evidence>
<accession>A0A218VXI9</accession>
<organism evidence="1 2">
    <name type="scientific">Punica granatum</name>
    <name type="common">Pomegranate</name>
    <dbReference type="NCBI Taxonomy" id="22663"/>
    <lineage>
        <taxon>Eukaryota</taxon>
        <taxon>Viridiplantae</taxon>
        <taxon>Streptophyta</taxon>
        <taxon>Embryophyta</taxon>
        <taxon>Tracheophyta</taxon>
        <taxon>Spermatophyta</taxon>
        <taxon>Magnoliopsida</taxon>
        <taxon>eudicotyledons</taxon>
        <taxon>Gunneridae</taxon>
        <taxon>Pentapetalae</taxon>
        <taxon>rosids</taxon>
        <taxon>malvids</taxon>
        <taxon>Myrtales</taxon>
        <taxon>Lythraceae</taxon>
        <taxon>Punica</taxon>
    </lineage>
</organism>
<sequence>MSSTRLCPLPNIKRVARITSLSKSRLETFQISDFRGRIIAPNAELRYVMMGEDSWDGRSESFIRFVDGALVKSFDQG</sequence>
<dbReference type="Proteomes" id="UP000197138">
    <property type="component" value="Unassembled WGS sequence"/>
</dbReference>
<dbReference type="EMBL" id="MTKT01005615">
    <property type="protein sequence ID" value="OWM65195.1"/>
    <property type="molecule type" value="Genomic_DNA"/>
</dbReference>
<protein>
    <submittedName>
        <fullName evidence="1">Uncharacterized protein</fullName>
    </submittedName>
</protein>
<name>A0A218VXI9_PUNGR</name>